<dbReference type="InterPro" id="IPR050596">
    <property type="entry name" value="AspAT/PAT-like"/>
</dbReference>
<dbReference type="InterPro" id="IPR004839">
    <property type="entry name" value="Aminotransferase_I/II_large"/>
</dbReference>
<dbReference type="PROSITE" id="PS00105">
    <property type="entry name" value="AA_TRANSFER_CLASS_1"/>
    <property type="match status" value="1"/>
</dbReference>
<sequence>MRVSAAAAGMPSSGIREIMNAAWGRREVIHLEVGQPDFATPAHIIAAAHAAALAGRTGYTPTAGIPELRTALAEKIGARNGFCVDPAQVVLGNGGAQAIYATLVVLTEPGDGILLPDPAWPNFAMMAALLGLDVAHYSLTAAGGYVPDLDELERLVTPRTRVLLLNSPSNPLGSVIDAERMEALFAFAVKHDLWVLSDECYDEITFESPAVSPATFDTDGRVATVYSFSKTYAMTGWRLGYVAAPPAVAEVLANAQEPLISCLHTPTQYAALAALQSAPEVIATMVASYRQRRDTVVGRLTARGIDAFRPAGAFYTWVDVSACGAGSREFALRLLLEEDVAVAPGSAFGAGGDGFVRISLAAHERDLEVGCDRLAALWRRMGDTGEARP</sequence>
<dbReference type="InterPro" id="IPR015424">
    <property type="entry name" value="PyrdxlP-dep_Trfase"/>
</dbReference>
<dbReference type="Gene3D" id="3.40.640.10">
    <property type="entry name" value="Type I PLP-dependent aspartate aminotransferase-like (Major domain)"/>
    <property type="match status" value="1"/>
</dbReference>
<dbReference type="EMBL" id="JAVREH010000070">
    <property type="protein sequence ID" value="MDT0264106.1"/>
    <property type="molecule type" value="Genomic_DNA"/>
</dbReference>
<dbReference type="CDD" id="cd00609">
    <property type="entry name" value="AAT_like"/>
    <property type="match status" value="1"/>
</dbReference>
<evidence type="ECO:0000256" key="2">
    <source>
        <dbReference type="ARBA" id="ARBA00007441"/>
    </source>
</evidence>
<evidence type="ECO:0000256" key="3">
    <source>
        <dbReference type="ARBA" id="ARBA00022576"/>
    </source>
</evidence>
<dbReference type="GO" id="GO:0008483">
    <property type="term" value="F:transaminase activity"/>
    <property type="evidence" value="ECO:0007669"/>
    <property type="project" value="UniProtKB-KW"/>
</dbReference>
<comment type="similarity">
    <text evidence="2 6">Belongs to the class-I pyridoxal-phosphate-dependent aminotransferase family.</text>
</comment>
<dbReference type="Gene3D" id="3.90.1150.10">
    <property type="entry name" value="Aspartate Aminotransferase, domain 1"/>
    <property type="match status" value="1"/>
</dbReference>
<dbReference type="InterPro" id="IPR004838">
    <property type="entry name" value="NHTrfase_class1_PyrdxlP-BS"/>
</dbReference>
<organism evidence="8 9">
    <name type="scientific">Jatrophihabitans lederbergiae</name>
    <dbReference type="NCBI Taxonomy" id="3075547"/>
    <lineage>
        <taxon>Bacteria</taxon>
        <taxon>Bacillati</taxon>
        <taxon>Actinomycetota</taxon>
        <taxon>Actinomycetes</taxon>
        <taxon>Jatrophihabitantales</taxon>
        <taxon>Jatrophihabitantaceae</taxon>
        <taxon>Jatrophihabitans</taxon>
    </lineage>
</organism>
<evidence type="ECO:0000256" key="4">
    <source>
        <dbReference type="ARBA" id="ARBA00022679"/>
    </source>
</evidence>
<dbReference type="Proteomes" id="UP001183176">
    <property type="component" value="Unassembled WGS sequence"/>
</dbReference>
<dbReference type="RefSeq" id="WP_311425249.1">
    <property type="nucleotide sequence ID" value="NZ_JAVREH010000070.1"/>
</dbReference>
<dbReference type="PANTHER" id="PTHR46383">
    <property type="entry name" value="ASPARTATE AMINOTRANSFERASE"/>
    <property type="match status" value="1"/>
</dbReference>
<gene>
    <name evidence="8" type="ORF">RM423_22300</name>
</gene>
<evidence type="ECO:0000256" key="5">
    <source>
        <dbReference type="ARBA" id="ARBA00022898"/>
    </source>
</evidence>
<keyword evidence="3 6" id="KW-0032">Aminotransferase</keyword>
<evidence type="ECO:0000313" key="8">
    <source>
        <dbReference type="EMBL" id="MDT0264106.1"/>
    </source>
</evidence>
<dbReference type="Pfam" id="PF00155">
    <property type="entry name" value="Aminotran_1_2"/>
    <property type="match status" value="1"/>
</dbReference>
<name>A0ABU2JGI1_9ACTN</name>
<evidence type="ECO:0000259" key="7">
    <source>
        <dbReference type="Pfam" id="PF00155"/>
    </source>
</evidence>
<comment type="caution">
    <text evidence="8">The sequence shown here is derived from an EMBL/GenBank/DDBJ whole genome shotgun (WGS) entry which is preliminary data.</text>
</comment>
<evidence type="ECO:0000256" key="6">
    <source>
        <dbReference type="RuleBase" id="RU000481"/>
    </source>
</evidence>
<protein>
    <recommendedName>
        <fullName evidence="6">Aminotransferase</fullName>
        <ecNumber evidence="6">2.6.1.-</ecNumber>
    </recommendedName>
</protein>
<keyword evidence="9" id="KW-1185">Reference proteome</keyword>
<accession>A0ABU2JGI1</accession>
<reference evidence="9" key="1">
    <citation type="submission" date="2023-07" db="EMBL/GenBank/DDBJ databases">
        <title>30 novel species of actinomycetes from the DSMZ collection.</title>
        <authorList>
            <person name="Nouioui I."/>
        </authorList>
    </citation>
    <scope>NUCLEOTIDE SEQUENCE [LARGE SCALE GENOMIC DNA]</scope>
    <source>
        <strain evidence="9">DSM 44399</strain>
    </source>
</reference>
<dbReference type="PRINTS" id="PR00753">
    <property type="entry name" value="ACCSYNTHASE"/>
</dbReference>
<evidence type="ECO:0000313" key="9">
    <source>
        <dbReference type="Proteomes" id="UP001183176"/>
    </source>
</evidence>
<comment type="cofactor">
    <cofactor evidence="1 6">
        <name>pyridoxal 5'-phosphate</name>
        <dbReference type="ChEBI" id="CHEBI:597326"/>
    </cofactor>
</comment>
<dbReference type="EC" id="2.6.1.-" evidence="6"/>
<evidence type="ECO:0000256" key="1">
    <source>
        <dbReference type="ARBA" id="ARBA00001933"/>
    </source>
</evidence>
<keyword evidence="5" id="KW-0663">Pyridoxal phosphate</keyword>
<feature type="domain" description="Aminotransferase class I/classII large" evidence="7">
    <location>
        <begin position="27"/>
        <end position="374"/>
    </location>
</feature>
<proteinExistence type="inferred from homology"/>
<dbReference type="InterPro" id="IPR015421">
    <property type="entry name" value="PyrdxlP-dep_Trfase_major"/>
</dbReference>
<dbReference type="SUPFAM" id="SSF53383">
    <property type="entry name" value="PLP-dependent transferases"/>
    <property type="match status" value="1"/>
</dbReference>
<dbReference type="InterPro" id="IPR015422">
    <property type="entry name" value="PyrdxlP-dep_Trfase_small"/>
</dbReference>
<keyword evidence="4 6" id="KW-0808">Transferase</keyword>